<sequence>MELKNPEASFDSGSIKSRENIWFPIMLNDAQKTNSATRHGDYIVGKQQQGPIVSSSWWSLVKIASNTEQDDKGKSLPVEGVIQSGALNTLPPPREVARPEMKKSLLHMENLDEEEWRHGDYIVRKQQQGPVVSSNWWSPVKIASNTEKDDKEKSLPVEGVIQPGVLITLLPRGRLLD</sequence>
<dbReference type="AlphaFoldDB" id="A0AAD2A4I7"/>
<protein>
    <submittedName>
        <fullName evidence="1">Uncharacterized protein</fullName>
    </submittedName>
</protein>
<keyword evidence="2" id="KW-1185">Reference proteome</keyword>
<organism evidence="1 2">
    <name type="scientific">Fraxinus pennsylvanica</name>
    <dbReference type="NCBI Taxonomy" id="56036"/>
    <lineage>
        <taxon>Eukaryota</taxon>
        <taxon>Viridiplantae</taxon>
        <taxon>Streptophyta</taxon>
        <taxon>Embryophyta</taxon>
        <taxon>Tracheophyta</taxon>
        <taxon>Spermatophyta</taxon>
        <taxon>Magnoliopsida</taxon>
        <taxon>eudicotyledons</taxon>
        <taxon>Gunneridae</taxon>
        <taxon>Pentapetalae</taxon>
        <taxon>asterids</taxon>
        <taxon>lamiids</taxon>
        <taxon>Lamiales</taxon>
        <taxon>Oleaceae</taxon>
        <taxon>Oleeae</taxon>
        <taxon>Fraxinus</taxon>
    </lineage>
</organism>
<reference evidence="1" key="1">
    <citation type="submission" date="2023-05" db="EMBL/GenBank/DDBJ databases">
        <authorList>
            <person name="Huff M."/>
        </authorList>
    </citation>
    <scope>NUCLEOTIDE SEQUENCE</scope>
</reference>
<gene>
    <name evidence="1" type="ORF">FPE_LOCUS26275</name>
</gene>
<accession>A0AAD2A4I7</accession>
<evidence type="ECO:0000313" key="2">
    <source>
        <dbReference type="Proteomes" id="UP000834106"/>
    </source>
</evidence>
<dbReference type="EMBL" id="OU503051">
    <property type="protein sequence ID" value="CAI9778845.1"/>
    <property type="molecule type" value="Genomic_DNA"/>
</dbReference>
<dbReference type="Proteomes" id="UP000834106">
    <property type="component" value="Chromosome 16"/>
</dbReference>
<name>A0AAD2A4I7_9LAMI</name>
<proteinExistence type="predicted"/>
<evidence type="ECO:0000313" key="1">
    <source>
        <dbReference type="EMBL" id="CAI9778845.1"/>
    </source>
</evidence>